<comment type="caution">
    <text evidence="2">The sequence shown here is derived from an EMBL/GenBank/DDBJ whole genome shotgun (WGS) entry which is preliminary data.</text>
</comment>
<evidence type="ECO:0000313" key="2">
    <source>
        <dbReference type="EMBL" id="KAJ8250627.1"/>
    </source>
</evidence>
<keyword evidence="3" id="KW-1185">Reference proteome</keyword>
<dbReference type="Proteomes" id="UP001152803">
    <property type="component" value="Unassembled WGS sequence"/>
</dbReference>
<gene>
    <name evidence="2" type="ORF">COCON_G00225490</name>
</gene>
<name>A0A9Q1CXE1_CONCO</name>
<reference evidence="2" key="1">
    <citation type="journal article" date="2023" name="Science">
        <title>Genome structures resolve the early diversification of teleost fishes.</title>
        <authorList>
            <person name="Parey E."/>
            <person name="Louis A."/>
            <person name="Montfort J."/>
            <person name="Bouchez O."/>
            <person name="Roques C."/>
            <person name="Iampietro C."/>
            <person name="Lluch J."/>
            <person name="Castinel A."/>
            <person name="Donnadieu C."/>
            <person name="Desvignes T."/>
            <person name="Floi Bucao C."/>
            <person name="Jouanno E."/>
            <person name="Wen M."/>
            <person name="Mejri S."/>
            <person name="Dirks R."/>
            <person name="Jansen H."/>
            <person name="Henkel C."/>
            <person name="Chen W.J."/>
            <person name="Zahm M."/>
            <person name="Cabau C."/>
            <person name="Klopp C."/>
            <person name="Thompson A.W."/>
            <person name="Robinson-Rechavi M."/>
            <person name="Braasch I."/>
            <person name="Lecointre G."/>
            <person name="Bobe J."/>
            <person name="Postlethwait J.H."/>
            <person name="Berthelot C."/>
            <person name="Roest Crollius H."/>
            <person name="Guiguen Y."/>
        </authorList>
    </citation>
    <scope>NUCLEOTIDE SEQUENCE</scope>
    <source>
        <strain evidence="2">Concon-B</strain>
    </source>
</reference>
<organism evidence="2 3">
    <name type="scientific">Conger conger</name>
    <name type="common">Conger eel</name>
    <name type="synonym">Muraena conger</name>
    <dbReference type="NCBI Taxonomy" id="82655"/>
    <lineage>
        <taxon>Eukaryota</taxon>
        <taxon>Metazoa</taxon>
        <taxon>Chordata</taxon>
        <taxon>Craniata</taxon>
        <taxon>Vertebrata</taxon>
        <taxon>Euteleostomi</taxon>
        <taxon>Actinopterygii</taxon>
        <taxon>Neopterygii</taxon>
        <taxon>Teleostei</taxon>
        <taxon>Anguilliformes</taxon>
        <taxon>Congridae</taxon>
        <taxon>Conger</taxon>
    </lineage>
</organism>
<accession>A0A9Q1CXE1</accession>
<dbReference type="EMBL" id="JAFJMO010000018">
    <property type="protein sequence ID" value="KAJ8250627.1"/>
    <property type="molecule type" value="Genomic_DNA"/>
</dbReference>
<protein>
    <submittedName>
        <fullName evidence="2">Uncharacterized protein</fullName>
    </submittedName>
</protein>
<evidence type="ECO:0000256" key="1">
    <source>
        <dbReference type="SAM" id="MobiDB-lite"/>
    </source>
</evidence>
<sequence length="81" mass="8427">MCGDQPAVKAWGILGAEGGGGSMSASGGDEGAGRTTEQCSRGLQNPDSPLCRSAALSRHLVVRHWNFTAFCNTVFGEQSQN</sequence>
<proteinExistence type="predicted"/>
<evidence type="ECO:0000313" key="3">
    <source>
        <dbReference type="Proteomes" id="UP001152803"/>
    </source>
</evidence>
<feature type="compositionally biased region" description="Polar residues" evidence="1">
    <location>
        <begin position="35"/>
        <end position="45"/>
    </location>
</feature>
<dbReference type="AlphaFoldDB" id="A0A9Q1CXE1"/>
<feature type="region of interest" description="Disordered" evidence="1">
    <location>
        <begin position="16"/>
        <end position="45"/>
    </location>
</feature>